<dbReference type="RefSeq" id="XP_044554289.1">
    <property type="nucleotide sequence ID" value="XM_044688436.1"/>
</dbReference>
<organism evidence="2 3">
    <name type="scientific">Naegleria lovaniensis</name>
    <name type="common">Amoeba</name>
    <dbReference type="NCBI Taxonomy" id="51637"/>
    <lineage>
        <taxon>Eukaryota</taxon>
        <taxon>Discoba</taxon>
        <taxon>Heterolobosea</taxon>
        <taxon>Tetramitia</taxon>
        <taxon>Eutetramitia</taxon>
        <taxon>Vahlkampfiidae</taxon>
        <taxon>Naegleria</taxon>
    </lineage>
</organism>
<evidence type="ECO:0000313" key="2">
    <source>
        <dbReference type="EMBL" id="KAG2392395.1"/>
    </source>
</evidence>
<protein>
    <submittedName>
        <fullName evidence="2">Uncharacterized protein</fullName>
    </submittedName>
</protein>
<feature type="transmembrane region" description="Helical" evidence="1">
    <location>
        <begin position="184"/>
        <end position="213"/>
    </location>
</feature>
<gene>
    <name evidence="2" type="ORF">C9374_012647</name>
</gene>
<keyword evidence="1" id="KW-0472">Membrane</keyword>
<feature type="transmembrane region" description="Helical" evidence="1">
    <location>
        <begin position="116"/>
        <end position="136"/>
    </location>
</feature>
<keyword evidence="3" id="KW-1185">Reference proteome</keyword>
<sequence length="375" mass="42927">MCEQGQLNCTQYGGPPLEIKGSTFGPDKFLNLAPTNVLNMTFNGTLLNVVEFTCPLLCSNDSIQWTTLCEEKTENVTITERFCLNSNSDYCASLTSLYIQGINEIFRHHDVSGSILFSYFLRPILPSLIFNVFNFFRKFLFNFSHINSLGAAMVTVAMLALFYVTLFIAVAIKYSILLGAPNLVSVLVSSIVTAIFVQWVLEFLVMPPILALVPTSRFDSYEKSQTGELCTEACCFGKSLCEMWFVRKLTYLNNHSSTDKEEEMTKEKSKPTEFTFVVVMVSLQVIVWTMYAFSLMALGKVITWSYILFYQTLFNYLLTKIMIFYERRYLNAKGDTPKRRLLFMFSIFTFIGVFVVCVSIHILTVVLIPFVNYYW</sequence>
<dbReference type="GeneID" id="68105101"/>
<keyword evidence="1" id="KW-1133">Transmembrane helix</keyword>
<dbReference type="Proteomes" id="UP000816034">
    <property type="component" value="Unassembled WGS sequence"/>
</dbReference>
<evidence type="ECO:0000313" key="3">
    <source>
        <dbReference type="Proteomes" id="UP000816034"/>
    </source>
</evidence>
<name>A0AA88KW88_NAELO</name>
<evidence type="ECO:0000256" key="1">
    <source>
        <dbReference type="SAM" id="Phobius"/>
    </source>
</evidence>
<accession>A0AA88KW88</accession>
<dbReference type="AlphaFoldDB" id="A0AA88KW88"/>
<reference evidence="2 3" key="1">
    <citation type="journal article" date="2018" name="BMC Genomics">
        <title>The genome of Naegleria lovaniensis, the basis for a comparative approach to unravel pathogenicity factors of the human pathogenic amoeba N. fowleri.</title>
        <authorList>
            <person name="Liechti N."/>
            <person name="Schurch N."/>
            <person name="Bruggmann R."/>
            <person name="Wittwer M."/>
        </authorList>
    </citation>
    <scope>NUCLEOTIDE SEQUENCE [LARGE SCALE GENOMIC DNA]</scope>
    <source>
        <strain evidence="2 3">ATCC 30569</strain>
    </source>
</reference>
<feature type="transmembrane region" description="Helical" evidence="1">
    <location>
        <begin position="341"/>
        <end position="371"/>
    </location>
</feature>
<comment type="caution">
    <text evidence="2">The sequence shown here is derived from an EMBL/GenBank/DDBJ whole genome shotgun (WGS) entry which is preliminary data.</text>
</comment>
<dbReference type="EMBL" id="PYSW02000005">
    <property type="protein sequence ID" value="KAG2392395.1"/>
    <property type="molecule type" value="Genomic_DNA"/>
</dbReference>
<feature type="transmembrane region" description="Helical" evidence="1">
    <location>
        <begin position="148"/>
        <end position="172"/>
    </location>
</feature>
<proteinExistence type="predicted"/>
<keyword evidence="1" id="KW-0812">Transmembrane</keyword>
<feature type="transmembrane region" description="Helical" evidence="1">
    <location>
        <begin position="304"/>
        <end position="325"/>
    </location>
</feature>
<feature type="transmembrane region" description="Helical" evidence="1">
    <location>
        <begin position="274"/>
        <end position="298"/>
    </location>
</feature>